<proteinExistence type="predicted"/>
<dbReference type="HOGENOM" id="CLU_3270954_0_0_7"/>
<organism evidence="1 2">
    <name type="scientific">Helicobacter acinonychis (strain Sheeba)</name>
    <dbReference type="NCBI Taxonomy" id="382638"/>
    <lineage>
        <taxon>Bacteria</taxon>
        <taxon>Pseudomonadati</taxon>
        <taxon>Campylobacterota</taxon>
        <taxon>Epsilonproteobacteria</taxon>
        <taxon>Campylobacterales</taxon>
        <taxon>Helicobacteraceae</taxon>
        <taxon>Helicobacter</taxon>
    </lineage>
</organism>
<dbReference type="STRING" id="382638.Hac_0478"/>
<accession>Q17YH1</accession>
<dbReference type="AlphaFoldDB" id="Q17YH1"/>
<sequence length="41" mass="4918">MEKFIRDYVSDLKEFYQAFLKLLDEIGKNPTTFKVMLMSIN</sequence>
<dbReference type="Proteomes" id="UP000000775">
    <property type="component" value="Chromosome"/>
</dbReference>
<gene>
    <name evidence="1" type="primary">fragment 3</name>
    <name evidence="1" type="ordered locus">Hac_0478</name>
</gene>
<keyword evidence="2" id="KW-1185">Reference proteome</keyword>
<dbReference type="EMBL" id="AM260522">
    <property type="protein sequence ID" value="CAJ99305.1"/>
    <property type="molecule type" value="Genomic_DNA"/>
</dbReference>
<evidence type="ECO:0000313" key="1">
    <source>
        <dbReference type="EMBL" id="CAJ99305.1"/>
    </source>
</evidence>
<dbReference type="KEGG" id="hac:Hac_0478"/>
<reference evidence="1 2" key="1">
    <citation type="journal article" date="2006" name="PLoS Genet.">
        <title>Who ate whom? Adaptive Helicobacter genomic changes that accompanied a host jump from early humans to large felines.</title>
        <authorList>
            <person name="Eppinger M."/>
            <person name="Baar C."/>
            <person name="Linz B."/>
            <person name="Raddatz G."/>
            <person name="Lanz C."/>
            <person name="Keller H."/>
            <person name="Morelli G."/>
            <person name="Gressmann H."/>
            <person name="Achtman M."/>
            <person name="Schuster S.C."/>
        </authorList>
    </citation>
    <scope>NUCLEOTIDE SEQUENCE [LARGE SCALE GENOMIC DNA]</scope>
    <source>
        <strain evidence="1 2">Sheeba</strain>
    </source>
</reference>
<protein>
    <submittedName>
        <fullName evidence="1">Uncharacterized protein</fullName>
    </submittedName>
</protein>
<name>Q17YH1_HELAH</name>
<evidence type="ECO:0000313" key="2">
    <source>
        <dbReference type="Proteomes" id="UP000000775"/>
    </source>
</evidence>